<dbReference type="VEuPathDB" id="VectorBase:AMIN014201"/>
<proteinExistence type="predicted"/>
<keyword evidence="3" id="KW-0597">Phosphoprotein</keyword>
<feature type="compositionally biased region" description="Basic and acidic residues" evidence="12">
    <location>
        <begin position="227"/>
        <end position="242"/>
    </location>
</feature>
<keyword evidence="8" id="KW-0943">RNA-mediated gene silencing</keyword>
<protein>
    <submittedName>
        <fullName evidence="14">FHA domain-containing protein</fullName>
    </submittedName>
</protein>
<feature type="compositionally biased region" description="Basic and acidic residues" evidence="12">
    <location>
        <begin position="179"/>
        <end position="198"/>
    </location>
</feature>
<evidence type="ECO:0000256" key="3">
    <source>
        <dbReference type="ARBA" id="ARBA00022553"/>
    </source>
</evidence>
<feature type="region of interest" description="Disordered" evidence="12">
    <location>
        <begin position="505"/>
        <end position="538"/>
    </location>
</feature>
<feature type="compositionally biased region" description="Polar residues" evidence="12">
    <location>
        <begin position="161"/>
        <end position="176"/>
    </location>
</feature>
<dbReference type="CDD" id="cd22718">
    <property type="entry name" value="FHA_SNIP1"/>
    <property type="match status" value="1"/>
</dbReference>
<feature type="compositionally biased region" description="Polar residues" evidence="12">
    <location>
        <begin position="243"/>
        <end position="265"/>
    </location>
</feature>
<sequence length="538" mass="62078">MSSKIDCLVDSESNDDSSGDNSSKDRKDRSRSKFSEKRKKHKKHKKQKKSKKHRKERNSSDAEQRNSKSETRIAPKCDDSIEPSLIRKTTRDSVSPSEHKSANSGKPWQVDLLKQVSSRWDSFGECENSRQTLNREAIRIPRSEDSTMHNNDGYVDKGRSNRNSLHEQQNSRTSKSNTHRYDNRDATGDQGNRNENHHSRTYNKHGSNQQYERDSDNRSIQQASGSRDNEKKSSSCDPEHHVYQTNQNLKGERCNQSTADKYYTSNRKRRYGESPYKQPSGRETSAQKQNNVERQNMGKAHVKEEKNSRYDEETEHTWGRRPDSRSKTFKANDNDKPNSESAVASDKTDSPVEKEKPNFGLSGKLTEEANKVNGVVIAYSEPPGARKPKRRWRLYPFKGDQALPTLYIHRQSCYLIGRDRRICDLPVDHPSCSKQHAVLQYRLVPYERNDGTKSQCVRPYIIDLESSNGTFVNNKKIESKRYLELREKDVLKFGFSSREYVLLHENSKEDNEEDEGLDASPVSKTPNDPTHLSKEETK</sequence>
<dbReference type="Proteomes" id="UP000075920">
    <property type="component" value="Unassembled WGS sequence"/>
</dbReference>
<dbReference type="GO" id="GO:0031047">
    <property type="term" value="P:regulatory ncRNA-mediated gene silencing"/>
    <property type="evidence" value="ECO:0007669"/>
    <property type="project" value="UniProtKB-KW"/>
</dbReference>
<dbReference type="Pfam" id="PF00498">
    <property type="entry name" value="FHA"/>
    <property type="match status" value="1"/>
</dbReference>
<dbReference type="Gene3D" id="2.60.200.20">
    <property type="match status" value="1"/>
</dbReference>
<reference evidence="15" key="1">
    <citation type="submission" date="2013-03" db="EMBL/GenBank/DDBJ databases">
        <title>The Genome Sequence of Anopheles minimus MINIMUS1.</title>
        <authorList>
            <consortium name="The Broad Institute Genomics Platform"/>
            <person name="Neafsey D.E."/>
            <person name="Walton C."/>
            <person name="Walker B."/>
            <person name="Young S.K."/>
            <person name="Zeng Q."/>
            <person name="Gargeya S."/>
            <person name="Fitzgerald M."/>
            <person name="Haas B."/>
            <person name="Abouelleil A."/>
            <person name="Allen A.W."/>
            <person name="Alvarado L."/>
            <person name="Arachchi H.M."/>
            <person name="Berlin A.M."/>
            <person name="Chapman S.B."/>
            <person name="Gainer-Dewar J."/>
            <person name="Goldberg J."/>
            <person name="Griggs A."/>
            <person name="Gujja S."/>
            <person name="Hansen M."/>
            <person name="Howarth C."/>
            <person name="Imamovic A."/>
            <person name="Ireland A."/>
            <person name="Larimer J."/>
            <person name="McCowan C."/>
            <person name="Murphy C."/>
            <person name="Pearson M."/>
            <person name="Poon T.W."/>
            <person name="Priest M."/>
            <person name="Roberts A."/>
            <person name="Saif S."/>
            <person name="Shea T."/>
            <person name="Sisk P."/>
            <person name="Sykes S."/>
            <person name="Wortman J."/>
            <person name="Nusbaum C."/>
            <person name="Birren B."/>
        </authorList>
    </citation>
    <scope>NUCLEOTIDE SEQUENCE [LARGE SCALE GENOMIC DNA]</scope>
    <source>
        <strain evidence="15">MINIMUS1</strain>
    </source>
</reference>
<dbReference type="SUPFAM" id="SSF49879">
    <property type="entry name" value="SMAD/FHA domain"/>
    <property type="match status" value="1"/>
</dbReference>
<keyword evidence="7" id="KW-0175">Coiled coil</keyword>
<feature type="region of interest" description="Disordered" evidence="12">
    <location>
        <begin position="1"/>
        <end position="365"/>
    </location>
</feature>
<evidence type="ECO:0000256" key="10">
    <source>
        <dbReference type="ARBA" id="ARBA00023242"/>
    </source>
</evidence>
<feature type="compositionally biased region" description="Basic and acidic residues" evidence="12">
    <location>
        <begin position="136"/>
        <end position="147"/>
    </location>
</feature>
<keyword evidence="15" id="KW-1185">Reference proteome</keyword>
<feature type="domain" description="FHA" evidence="13">
    <location>
        <begin position="414"/>
        <end position="477"/>
    </location>
</feature>
<feature type="compositionally biased region" description="Basic residues" evidence="12">
    <location>
        <begin position="36"/>
        <end position="56"/>
    </location>
</feature>
<feature type="compositionally biased region" description="Basic and acidic residues" evidence="12">
    <location>
        <begin position="57"/>
        <end position="79"/>
    </location>
</feature>
<reference evidence="14" key="2">
    <citation type="submission" date="2020-05" db="UniProtKB">
        <authorList>
            <consortium name="EnsemblMetazoa"/>
        </authorList>
    </citation>
    <scope>IDENTIFICATION</scope>
    <source>
        <strain evidence="14">MINIMUS1</strain>
    </source>
</reference>
<evidence type="ECO:0000256" key="4">
    <source>
        <dbReference type="ARBA" id="ARBA00022664"/>
    </source>
</evidence>
<dbReference type="InterPro" id="IPR000253">
    <property type="entry name" value="FHA_dom"/>
</dbReference>
<organism evidence="14 15">
    <name type="scientific">Anopheles minimus</name>
    <dbReference type="NCBI Taxonomy" id="112268"/>
    <lineage>
        <taxon>Eukaryota</taxon>
        <taxon>Metazoa</taxon>
        <taxon>Ecdysozoa</taxon>
        <taxon>Arthropoda</taxon>
        <taxon>Hexapoda</taxon>
        <taxon>Insecta</taxon>
        <taxon>Pterygota</taxon>
        <taxon>Neoptera</taxon>
        <taxon>Endopterygota</taxon>
        <taxon>Diptera</taxon>
        <taxon>Nematocera</taxon>
        <taxon>Culicoidea</taxon>
        <taxon>Culicidae</taxon>
        <taxon>Anophelinae</taxon>
        <taxon>Anopheles</taxon>
    </lineage>
</organism>
<evidence type="ECO:0000256" key="5">
    <source>
        <dbReference type="ARBA" id="ARBA00022728"/>
    </source>
</evidence>
<feature type="compositionally biased region" description="Basic and acidic residues" evidence="12">
    <location>
        <begin position="301"/>
        <end position="338"/>
    </location>
</feature>
<evidence type="ECO:0000256" key="9">
    <source>
        <dbReference type="ARBA" id="ARBA00023187"/>
    </source>
</evidence>
<name>A0A182WNA4_9DIPT</name>
<dbReference type="GO" id="GO:0008380">
    <property type="term" value="P:RNA splicing"/>
    <property type="evidence" value="ECO:0007669"/>
    <property type="project" value="UniProtKB-KW"/>
</dbReference>
<evidence type="ECO:0000256" key="6">
    <source>
        <dbReference type="ARBA" id="ARBA00022843"/>
    </source>
</evidence>
<dbReference type="AlphaFoldDB" id="A0A182WNA4"/>
<keyword evidence="9" id="KW-0508">mRNA splicing</keyword>
<feature type="compositionally biased region" description="Polar residues" evidence="12">
    <location>
        <begin position="281"/>
        <end position="294"/>
    </location>
</feature>
<keyword evidence="2" id="KW-1017">Isopeptide bond</keyword>
<dbReference type="InterPro" id="IPR050923">
    <property type="entry name" value="Cell_Proc_Reg/RNA_Proc"/>
</dbReference>
<keyword evidence="4" id="KW-0507">mRNA processing</keyword>
<evidence type="ECO:0000256" key="7">
    <source>
        <dbReference type="ARBA" id="ARBA00023054"/>
    </source>
</evidence>
<evidence type="ECO:0000256" key="8">
    <source>
        <dbReference type="ARBA" id="ARBA00023158"/>
    </source>
</evidence>
<dbReference type="SMART" id="SM00240">
    <property type="entry name" value="FHA"/>
    <property type="match status" value="1"/>
</dbReference>
<evidence type="ECO:0000259" key="13">
    <source>
        <dbReference type="PROSITE" id="PS50006"/>
    </source>
</evidence>
<comment type="subcellular location">
    <subcellularLocation>
        <location evidence="1">Nucleus</location>
    </subcellularLocation>
</comment>
<feature type="compositionally biased region" description="Polar residues" evidence="12">
    <location>
        <begin position="92"/>
        <end position="106"/>
    </location>
</feature>
<accession>A0A182WNA4</accession>
<evidence type="ECO:0000256" key="11">
    <source>
        <dbReference type="ARBA" id="ARBA00055964"/>
    </source>
</evidence>
<dbReference type="PANTHER" id="PTHR23308">
    <property type="entry name" value="NUCLEAR INHIBITOR OF PROTEIN PHOSPHATASE-1"/>
    <property type="match status" value="1"/>
</dbReference>
<evidence type="ECO:0000256" key="2">
    <source>
        <dbReference type="ARBA" id="ARBA00022499"/>
    </source>
</evidence>
<dbReference type="FunFam" id="2.60.200.20:FF:000008">
    <property type="entry name" value="smad nuclear-interacting protein 1"/>
    <property type="match status" value="1"/>
</dbReference>
<feature type="compositionally biased region" description="Basic and acidic residues" evidence="12">
    <location>
        <begin position="346"/>
        <end position="357"/>
    </location>
</feature>
<keyword evidence="6" id="KW-0832">Ubl conjugation</keyword>
<keyword evidence="5" id="KW-0747">Spliceosome</keyword>
<dbReference type="PROSITE" id="PS50006">
    <property type="entry name" value="FHA_DOMAIN"/>
    <property type="match status" value="1"/>
</dbReference>
<evidence type="ECO:0000256" key="12">
    <source>
        <dbReference type="SAM" id="MobiDB-lite"/>
    </source>
</evidence>
<evidence type="ECO:0000313" key="15">
    <source>
        <dbReference type="Proteomes" id="UP000075920"/>
    </source>
</evidence>
<keyword evidence="10" id="KW-0539">Nucleus</keyword>
<evidence type="ECO:0000313" key="14">
    <source>
        <dbReference type="EnsemblMetazoa" id="AMIN014201-PB"/>
    </source>
</evidence>
<dbReference type="InterPro" id="IPR008984">
    <property type="entry name" value="SMAD_FHA_dom_sf"/>
</dbReference>
<dbReference type="GO" id="GO:0006397">
    <property type="term" value="P:mRNA processing"/>
    <property type="evidence" value="ECO:0007669"/>
    <property type="project" value="UniProtKB-KW"/>
</dbReference>
<dbReference type="STRING" id="112268.A0A182WNA4"/>
<dbReference type="EnsemblMetazoa" id="AMIN014201-RB">
    <property type="protein sequence ID" value="AMIN014201-PB"/>
    <property type="gene ID" value="AMIN014201"/>
</dbReference>
<dbReference type="GO" id="GO:0005681">
    <property type="term" value="C:spliceosomal complex"/>
    <property type="evidence" value="ECO:0007669"/>
    <property type="project" value="UniProtKB-KW"/>
</dbReference>
<comment type="function">
    <text evidence="11">Required for pre-mRNA splicing as component of the spliceosome. As a component of the minor spliceosome, involved in the splicing of U12-type introns in pre-mRNAs. Down-regulates NF-kappa-B signaling by competing with RELA for CREBBP/EP300 binding. Involved in the microRNA (miRNA) biogenesis. May be involved in cyclin-D1/CCND1 mRNA stability through the SNARP complex which associates with both the 3'end of the CCND1 gene and its mRNA.</text>
</comment>
<evidence type="ECO:0000256" key="1">
    <source>
        <dbReference type="ARBA" id="ARBA00004123"/>
    </source>
</evidence>
<feature type="compositionally biased region" description="Basic and acidic residues" evidence="12">
    <location>
        <begin position="22"/>
        <end position="35"/>
    </location>
</feature>